<name>A0A074VQ87_AURM1</name>
<accession>A0A074VQ87</accession>
<protein>
    <submittedName>
        <fullName evidence="1">Uncharacterized protein</fullName>
    </submittedName>
</protein>
<dbReference type="AlphaFoldDB" id="A0A074VQ87"/>
<evidence type="ECO:0000313" key="1">
    <source>
        <dbReference type="EMBL" id="KEQ59842.1"/>
    </source>
</evidence>
<organism evidence="1 2">
    <name type="scientific">Aureobasidium melanogenum (strain CBS 110374)</name>
    <name type="common">Aureobasidium pullulans var. melanogenum</name>
    <dbReference type="NCBI Taxonomy" id="1043003"/>
    <lineage>
        <taxon>Eukaryota</taxon>
        <taxon>Fungi</taxon>
        <taxon>Dikarya</taxon>
        <taxon>Ascomycota</taxon>
        <taxon>Pezizomycotina</taxon>
        <taxon>Dothideomycetes</taxon>
        <taxon>Dothideomycetidae</taxon>
        <taxon>Dothideales</taxon>
        <taxon>Saccotheciaceae</taxon>
        <taxon>Aureobasidium</taxon>
    </lineage>
</organism>
<evidence type="ECO:0000313" key="2">
    <source>
        <dbReference type="Proteomes" id="UP000030672"/>
    </source>
</evidence>
<dbReference type="EMBL" id="KL584846">
    <property type="protein sequence ID" value="KEQ59842.1"/>
    <property type="molecule type" value="Genomic_DNA"/>
</dbReference>
<keyword evidence="2" id="KW-1185">Reference proteome</keyword>
<dbReference type="RefSeq" id="XP_040876865.1">
    <property type="nucleotide sequence ID" value="XM_041025178.1"/>
</dbReference>
<dbReference type="HOGENOM" id="CLU_1539711_0_0_1"/>
<dbReference type="GeneID" id="63918551"/>
<proteinExistence type="predicted"/>
<reference evidence="1 2" key="1">
    <citation type="journal article" date="2014" name="BMC Genomics">
        <title>Genome sequencing of four Aureobasidium pullulans varieties: biotechnological potential, stress tolerance, and description of new species.</title>
        <authorList>
            <person name="Gostin Ar C."/>
            <person name="Ohm R.A."/>
            <person name="Kogej T."/>
            <person name="Sonjak S."/>
            <person name="Turk M."/>
            <person name="Zajc J."/>
            <person name="Zalar P."/>
            <person name="Grube M."/>
            <person name="Sun H."/>
            <person name="Han J."/>
            <person name="Sharma A."/>
            <person name="Chiniquy J."/>
            <person name="Ngan C.Y."/>
            <person name="Lipzen A."/>
            <person name="Barry K."/>
            <person name="Grigoriev I.V."/>
            <person name="Gunde-Cimerman N."/>
        </authorList>
    </citation>
    <scope>NUCLEOTIDE SEQUENCE [LARGE SCALE GENOMIC DNA]</scope>
    <source>
        <strain evidence="1 2">CBS 110374</strain>
    </source>
</reference>
<dbReference type="Proteomes" id="UP000030672">
    <property type="component" value="Unassembled WGS sequence"/>
</dbReference>
<sequence length="174" mass="19534">MDGRWIRKRGQGIERLEYKSKGLNWIWDGKEKLSTVKQAGDKRRNSTSGHRVPSHADVRRLINHIALPPTCKSDKIEIAKSLRHGLHGGRSESDQPHCATTSAATAWRGRLFYDQQNPSEAPPRCNANLRRRCLSVHFQDPVGTTQDRTSQLRHDLLAANLTALDPGDSQGLLN</sequence>
<gene>
    <name evidence="1" type="ORF">M437DRAFT_68811</name>
</gene>